<evidence type="ECO:0000313" key="2">
    <source>
        <dbReference type="EMBL" id="TDH57263.1"/>
    </source>
</evidence>
<dbReference type="PANTHER" id="PTHR12526">
    <property type="entry name" value="GLYCOSYLTRANSFERASE"/>
    <property type="match status" value="1"/>
</dbReference>
<dbReference type="Gene3D" id="3.40.50.2000">
    <property type="entry name" value="Glycogen Phosphorylase B"/>
    <property type="match status" value="2"/>
</dbReference>
<dbReference type="InterPro" id="IPR028098">
    <property type="entry name" value="Glyco_trans_4-like_N"/>
</dbReference>
<evidence type="ECO:0000259" key="1">
    <source>
        <dbReference type="Pfam" id="PF13439"/>
    </source>
</evidence>
<protein>
    <submittedName>
        <fullName evidence="2">Glycosyltransferase</fullName>
    </submittedName>
</protein>
<comment type="caution">
    <text evidence="2">The sequence shown here is derived from an EMBL/GenBank/DDBJ whole genome shotgun (WGS) entry which is preliminary data.</text>
</comment>
<proteinExistence type="predicted"/>
<dbReference type="Pfam" id="PF13439">
    <property type="entry name" value="Glyco_transf_4"/>
    <property type="match status" value="1"/>
</dbReference>
<dbReference type="RefSeq" id="WP_133293323.1">
    <property type="nucleotide sequence ID" value="NZ_SMSJ01000215.1"/>
</dbReference>
<name>A0A4R5Q4B8_9PROT</name>
<dbReference type="Proteomes" id="UP000295096">
    <property type="component" value="Unassembled WGS sequence"/>
</dbReference>
<evidence type="ECO:0000313" key="3">
    <source>
        <dbReference type="Proteomes" id="UP000295096"/>
    </source>
</evidence>
<sequence>MTVLFLAVRMMHGFGVSVVVAELARRLQAAGEVVVIGCQQHDDAFEGLDIRTVAPDSRAVEALARATGADTVVAHSTPYVEIMPGLPASRCRMVWDHGEPPAALFEDDMPVRAALAARKRAQVYPAVDGVIAISRFVARDIGWPAARVIWNGCDHVEDRGPKDAAAPPGGRLRVGTLLRMGSGEARYKGNALLLGLVRAAAGQGIAADFAVAGRGAPVDAAGFALAGMEVRLNLTDPERADFLRGLDVFVSPSLWEGFNLPLVEAQALGTVGVAFDTGAHPEVTPLVAAGPQDLLALLAAYAADRRLLQDHARRAHRFVRDRFRWDQAVADFREERARLRH</sequence>
<accession>A0A4R5Q4B8</accession>
<dbReference type="GO" id="GO:0016740">
    <property type="term" value="F:transferase activity"/>
    <property type="evidence" value="ECO:0007669"/>
    <property type="project" value="UniProtKB-KW"/>
</dbReference>
<keyword evidence="3" id="KW-1185">Reference proteome</keyword>
<organism evidence="2 3">
    <name type="scientific">Dankookia rubra</name>
    <dbReference type="NCBI Taxonomy" id="1442381"/>
    <lineage>
        <taxon>Bacteria</taxon>
        <taxon>Pseudomonadati</taxon>
        <taxon>Pseudomonadota</taxon>
        <taxon>Alphaproteobacteria</taxon>
        <taxon>Acetobacterales</taxon>
        <taxon>Roseomonadaceae</taxon>
        <taxon>Dankookia</taxon>
    </lineage>
</organism>
<keyword evidence="2" id="KW-0808">Transferase</keyword>
<dbReference type="Pfam" id="PF13692">
    <property type="entry name" value="Glyco_trans_1_4"/>
    <property type="match status" value="1"/>
</dbReference>
<dbReference type="EMBL" id="SMSJ01000215">
    <property type="protein sequence ID" value="TDH57263.1"/>
    <property type="molecule type" value="Genomic_DNA"/>
</dbReference>
<dbReference type="CDD" id="cd03801">
    <property type="entry name" value="GT4_PimA-like"/>
    <property type="match status" value="1"/>
</dbReference>
<feature type="domain" description="Glycosyltransferase subfamily 4-like N-terminal" evidence="1">
    <location>
        <begin position="15"/>
        <end position="155"/>
    </location>
</feature>
<dbReference type="SUPFAM" id="SSF53756">
    <property type="entry name" value="UDP-Glycosyltransferase/glycogen phosphorylase"/>
    <property type="match status" value="1"/>
</dbReference>
<gene>
    <name evidence="2" type="ORF">E2C06_35980</name>
</gene>
<dbReference type="OrthoDB" id="186663at2"/>
<dbReference type="AlphaFoldDB" id="A0A4R5Q4B8"/>
<reference evidence="2 3" key="1">
    <citation type="journal article" date="2016" name="J. Microbiol.">
        <title>Dankookia rubra gen. nov., sp. nov., an alphaproteobacterium isolated from sediment of a shallow stream.</title>
        <authorList>
            <person name="Kim W.H."/>
            <person name="Kim D.H."/>
            <person name="Kang K."/>
            <person name="Ahn T.Y."/>
        </authorList>
    </citation>
    <scope>NUCLEOTIDE SEQUENCE [LARGE SCALE GENOMIC DNA]</scope>
    <source>
        <strain evidence="2 3">JCM30602</strain>
    </source>
</reference>